<evidence type="ECO:0000313" key="5">
    <source>
        <dbReference type="Proteomes" id="UP000054304"/>
    </source>
</evidence>
<dbReference type="Pfam" id="PF11951">
    <property type="entry name" value="Fungal_trans_2"/>
    <property type="match status" value="1"/>
</dbReference>
<dbReference type="GO" id="GO:0000976">
    <property type="term" value="F:transcription cis-regulatory region binding"/>
    <property type="evidence" value="ECO:0007669"/>
    <property type="project" value="TreeGrafter"/>
</dbReference>
<dbReference type="PANTHER" id="PTHR37534:SF43">
    <property type="entry name" value="FINGER DOMAIN PROTEIN, PUTATIVE (AFU_ORTHOLOGUE AFUA_1G01850)-RELATED"/>
    <property type="match status" value="1"/>
</dbReference>
<dbReference type="InterPro" id="IPR001138">
    <property type="entry name" value="Zn2Cys6_DnaBD"/>
</dbReference>
<evidence type="ECO:0000256" key="2">
    <source>
        <dbReference type="ARBA" id="ARBA00023242"/>
    </source>
</evidence>
<dbReference type="Pfam" id="PF00172">
    <property type="entry name" value="Zn_clus"/>
    <property type="match status" value="1"/>
</dbReference>
<protein>
    <submittedName>
        <fullName evidence="4">LALA0S08e00408g1_1</fullName>
    </submittedName>
</protein>
<dbReference type="SUPFAM" id="SSF57701">
    <property type="entry name" value="Zn2/Cys6 DNA-binding domain"/>
    <property type="match status" value="1"/>
</dbReference>
<dbReference type="GO" id="GO:0045944">
    <property type="term" value="P:positive regulation of transcription by RNA polymerase II"/>
    <property type="evidence" value="ECO:0007669"/>
    <property type="project" value="TreeGrafter"/>
</dbReference>
<organism evidence="4 5">
    <name type="scientific">Lachancea lanzarotensis</name>
    <dbReference type="NCBI Taxonomy" id="1245769"/>
    <lineage>
        <taxon>Eukaryota</taxon>
        <taxon>Fungi</taxon>
        <taxon>Dikarya</taxon>
        <taxon>Ascomycota</taxon>
        <taxon>Saccharomycotina</taxon>
        <taxon>Saccharomycetes</taxon>
        <taxon>Saccharomycetales</taxon>
        <taxon>Saccharomycetaceae</taxon>
        <taxon>Lachancea</taxon>
    </lineage>
</organism>
<dbReference type="GO" id="GO:0000981">
    <property type="term" value="F:DNA-binding transcription factor activity, RNA polymerase II-specific"/>
    <property type="evidence" value="ECO:0007669"/>
    <property type="project" value="InterPro"/>
</dbReference>
<evidence type="ECO:0000259" key="3">
    <source>
        <dbReference type="PROSITE" id="PS50048"/>
    </source>
</evidence>
<dbReference type="GO" id="GO:0008270">
    <property type="term" value="F:zinc ion binding"/>
    <property type="evidence" value="ECO:0007669"/>
    <property type="project" value="InterPro"/>
</dbReference>
<evidence type="ECO:0000256" key="1">
    <source>
        <dbReference type="ARBA" id="ARBA00004123"/>
    </source>
</evidence>
<dbReference type="CDD" id="cd00067">
    <property type="entry name" value="GAL4"/>
    <property type="match status" value="1"/>
</dbReference>
<comment type="subcellular location">
    <subcellularLocation>
        <location evidence="1">Nucleus</location>
    </subcellularLocation>
</comment>
<keyword evidence="5" id="KW-1185">Reference proteome</keyword>
<dbReference type="GO" id="GO:0005634">
    <property type="term" value="C:nucleus"/>
    <property type="evidence" value="ECO:0007669"/>
    <property type="project" value="UniProtKB-SubCell"/>
</dbReference>
<sequence length="590" mass="67055">MGWKGRTCRSCESQGLRCDYKKPKCTQCHENSIKCSYPLTLKWGGRPYKDKNKRINLPPNTKMVEGVLMADLSIKKVVKPKKERIEKKLITLDHTDPTIESFFEGPLTSPNILWEGDGIDEKLLEGGSLLSANDENSFFAPVLPPPSRVLKPMHMPGLDLLNKSLQHSEFFEYYVQETAISFVASSKADNSNPFSTIVPRLALHSPTLMKIVMAFGGMHRAKRQFLFKRQQVFSLDDESNQVFAGEGTSEPLIKELEHQGVNELIKELSSSHRTLDDLLLASVLLLASLYIFFGKGKKWHVHMAGAEGIILQEFKPGSKVEQNYLKYSTQKDPHHFLRRWFVYIKVMGYLSAGRFSRTDEQMVSPLRIDFDVAQGSEESQVVDDMLSANGMDLTVMSFLAEISRLIVQKETSSVQGPQSAIFEAAMELDYKISKRLEMDRVLMVGNRSVSQKNSGRDSGQDQKLLLNAIKLLFEMTGLLQLRRRVLGFRHESFLVRDLLLNMTDMIETKFFAVKYSGACLLFSCFSCGCELIEECLIPRRESCLAQIDLLIELGVETAIQAKAVMQECWRTSKPWWEVLREQNQDICFAI</sequence>
<dbReference type="Gene3D" id="4.10.240.10">
    <property type="entry name" value="Zn(2)-C6 fungal-type DNA-binding domain"/>
    <property type="match status" value="1"/>
</dbReference>
<keyword evidence="2" id="KW-0539">Nucleus</keyword>
<dbReference type="PANTHER" id="PTHR37534">
    <property type="entry name" value="TRANSCRIPTIONAL ACTIVATOR PROTEIN UGA3"/>
    <property type="match status" value="1"/>
</dbReference>
<dbReference type="PROSITE" id="PS50048">
    <property type="entry name" value="ZN2_CY6_FUNGAL_2"/>
    <property type="match status" value="1"/>
</dbReference>
<reference evidence="4 5" key="1">
    <citation type="submission" date="2014-12" db="EMBL/GenBank/DDBJ databases">
        <authorList>
            <person name="Neuveglise Cecile"/>
        </authorList>
    </citation>
    <scope>NUCLEOTIDE SEQUENCE [LARGE SCALE GENOMIC DNA]</scope>
    <source>
        <strain evidence="4 5">CBS 12615</strain>
    </source>
</reference>
<accession>A0A0C7N5X8</accession>
<dbReference type="GeneID" id="34686850"/>
<dbReference type="EMBL" id="LN736367">
    <property type="protein sequence ID" value="CEP63350.1"/>
    <property type="molecule type" value="Genomic_DNA"/>
</dbReference>
<gene>
    <name evidence="4" type="ORF">LALA0_S08e00408g</name>
</gene>
<dbReference type="RefSeq" id="XP_022629567.1">
    <property type="nucleotide sequence ID" value="XM_022770937.1"/>
</dbReference>
<dbReference type="AlphaFoldDB" id="A0A0C7N5X8"/>
<feature type="domain" description="Zn(2)-C6 fungal-type" evidence="3">
    <location>
        <begin position="7"/>
        <end position="37"/>
    </location>
</feature>
<dbReference type="HOGENOM" id="CLU_008109_1_0_1"/>
<dbReference type="Proteomes" id="UP000054304">
    <property type="component" value="Unassembled WGS sequence"/>
</dbReference>
<dbReference type="STRING" id="1245769.A0A0C7N5X8"/>
<dbReference type="OrthoDB" id="5229455at2759"/>
<evidence type="ECO:0000313" key="4">
    <source>
        <dbReference type="EMBL" id="CEP63350.1"/>
    </source>
</evidence>
<dbReference type="InterPro" id="IPR036864">
    <property type="entry name" value="Zn2-C6_fun-type_DNA-bd_sf"/>
</dbReference>
<name>A0A0C7N5X8_9SACH</name>
<proteinExistence type="predicted"/>
<dbReference type="InterPro" id="IPR021858">
    <property type="entry name" value="Fun_TF"/>
</dbReference>